<reference evidence="13" key="1">
    <citation type="journal article" date="2020" name="Stud. Mycol.">
        <title>101 Dothideomycetes genomes: a test case for predicting lifestyles and emergence of pathogens.</title>
        <authorList>
            <person name="Haridas S."/>
            <person name="Albert R."/>
            <person name="Binder M."/>
            <person name="Bloem J."/>
            <person name="Labutti K."/>
            <person name="Salamov A."/>
            <person name="Andreopoulos B."/>
            <person name="Baker S."/>
            <person name="Barry K."/>
            <person name="Bills G."/>
            <person name="Bluhm B."/>
            <person name="Cannon C."/>
            <person name="Castanera R."/>
            <person name="Culley D."/>
            <person name="Daum C."/>
            <person name="Ezra D."/>
            <person name="Gonzalez J."/>
            <person name="Henrissat B."/>
            <person name="Kuo A."/>
            <person name="Liang C."/>
            <person name="Lipzen A."/>
            <person name="Lutzoni F."/>
            <person name="Magnuson J."/>
            <person name="Mondo S."/>
            <person name="Nolan M."/>
            <person name="Ohm R."/>
            <person name="Pangilinan J."/>
            <person name="Park H.-J."/>
            <person name="Ramirez L."/>
            <person name="Alfaro M."/>
            <person name="Sun H."/>
            <person name="Tritt A."/>
            <person name="Yoshinaga Y."/>
            <person name="Zwiers L.-H."/>
            <person name="Turgeon B."/>
            <person name="Goodwin S."/>
            <person name="Spatafora J."/>
            <person name="Crous P."/>
            <person name="Grigoriev I."/>
        </authorList>
    </citation>
    <scope>NUCLEOTIDE SEQUENCE</scope>
    <source>
        <strain evidence="13">Tuck. ex Michener</strain>
    </source>
</reference>
<dbReference type="AlphaFoldDB" id="A0A6A6HH57"/>
<keyword evidence="7" id="KW-0378">Hydrolase</keyword>
<name>A0A6A6HH57_VIRVR</name>
<feature type="transmembrane region" description="Helical" evidence="11">
    <location>
        <begin position="164"/>
        <end position="183"/>
    </location>
</feature>
<keyword evidence="14" id="KW-1185">Reference proteome</keyword>
<comment type="catalytic activity">
    <reaction evidence="1">
        <text>Cleaves type-1 transmembrane domains using a catalytic dyad composed of serine and histidine that are contributed by different transmembrane domains.</text>
        <dbReference type="EC" id="3.4.21.105"/>
    </reaction>
</comment>
<keyword evidence="8 11" id="KW-1133">Transmembrane helix</keyword>
<dbReference type="InterPro" id="IPR035952">
    <property type="entry name" value="Rhomboid-like_sf"/>
</dbReference>
<feature type="domain" description="Peptidase S54 rhomboid" evidence="12">
    <location>
        <begin position="60"/>
        <end position="206"/>
    </location>
</feature>
<evidence type="ECO:0000313" key="14">
    <source>
        <dbReference type="Proteomes" id="UP000800092"/>
    </source>
</evidence>
<comment type="subcellular location">
    <subcellularLocation>
        <location evidence="2">Membrane</location>
        <topology evidence="2">Multi-pass membrane protein</topology>
    </subcellularLocation>
</comment>
<evidence type="ECO:0000256" key="4">
    <source>
        <dbReference type="ARBA" id="ARBA00013039"/>
    </source>
</evidence>
<evidence type="ECO:0000313" key="13">
    <source>
        <dbReference type="EMBL" id="KAF2237464.1"/>
    </source>
</evidence>
<dbReference type="GO" id="GO:0016020">
    <property type="term" value="C:membrane"/>
    <property type="evidence" value="ECO:0007669"/>
    <property type="project" value="UniProtKB-SubCell"/>
</dbReference>
<organism evidence="13 14">
    <name type="scientific">Viridothelium virens</name>
    <name type="common">Speckled blister lichen</name>
    <name type="synonym">Trypethelium virens</name>
    <dbReference type="NCBI Taxonomy" id="1048519"/>
    <lineage>
        <taxon>Eukaryota</taxon>
        <taxon>Fungi</taxon>
        <taxon>Dikarya</taxon>
        <taxon>Ascomycota</taxon>
        <taxon>Pezizomycotina</taxon>
        <taxon>Dothideomycetes</taxon>
        <taxon>Dothideomycetes incertae sedis</taxon>
        <taxon>Trypetheliales</taxon>
        <taxon>Trypetheliaceae</taxon>
        <taxon>Viridothelium</taxon>
    </lineage>
</organism>
<comment type="similarity">
    <text evidence="3">Belongs to the peptidase S54 family.</text>
</comment>
<dbReference type="EC" id="3.4.21.105" evidence="4"/>
<feature type="transmembrane region" description="Helical" evidence="11">
    <location>
        <begin position="97"/>
        <end position="118"/>
    </location>
</feature>
<proteinExistence type="inferred from homology"/>
<feature type="transmembrane region" description="Helical" evidence="11">
    <location>
        <begin position="20"/>
        <end position="38"/>
    </location>
</feature>
<gene>
    <name evidence="13" type="ORF">EV356DRAFT_574249</name>
</gene>
<dbReference type="PANTHER" id="PTHR43066">
    <property type="entry name" value="RHOMBOID-RELATED PROTEIN"/>
    <property type="match status" value="1"/>
</dbReference>
<dbReference type="GO" id="GO:0004252">
    <property type="term" value="F:serine-type endopeptidase activity"/>
    <property type="evidence" value="ECO:0007669"/>
    <property type="project" value="InterPro"/>
</dbReference>
<evidence type="ECO:0000256" key="7">
    <source>
        <dbReference type="ARBA" id="ARBA00022801"/>
    </source>
</evidence>
<dbReference type="GO" id="GO:0006508">
    <property type="term" value="P:proteolysis"/>
    <property type="evidence" value="ECO:0007669"/>
    <property type="project" value="UniProtKB-KW"/>
</dbReference>
<dbReference type="OrthoDB" id="10257275at2759"/>
<dbReference type="InterPro" id="IPR022764">
    <property type="entry name" value="Peptidase_S54_rhomboid_dom"/>
</dbReference>
<evidence type="ECO:0000256" key="11">
    <source>
        <dbReference type="SAM" id="Phobius"/>
    </source>
</evidence>
<feature type="transmembrane region" description="Helical" evidence="11">
    <location>
        <begin position="68"/>
        <end position="90"/>
    </location>
</feature>
<accession>A0A6A6HH57</accession>
<keyword evidence="9 11" id="KW-0472">Membrane</keyword>
<feature type="region of interest" description="Disordered" evidence="10">
    <location>
        <begin position="252"/>
        <end position="275"/>
    </location>
</feature>
<dbReference type="PANTHER" id="PTHR43066:SF1">
    <property type="entry name" value="RHOMBOID PROTEIN 2"/>
    <property type="match status" value="1"/>
</dbReference>
<dbReference type="Gene3D" id="1.20.1540.10">
    <property type="entry name" value="Rhomboid-like"/>
    <property type="match status" value="1"/>
</dbReference>
<evidence type="ECO:0000256" key="8">
    <source>
        <dbReference type="ARBA" id="ARBA00022989"/>
    </source>
</evidence>
<feature type="transmembrane region" description="Helical" evidence="11">
    <location>
        <begin position="124"/>
        <end position="143"/>
    </location>
</feature>
<evidence type="ECO:0000259" key="12">
    <source>
        <dbReference type="Pfam" id="PF01694"/>
    </source>
</evidence>
<evidence type="ECO:0000256" key="10">
    <source>
        <dbReference type="SAM" id="MobiDB-lite"/>
    </source>
</evidence>
<keyword evidence="6 11" id="KW-0812">Transmembrane</keyword>
<evidence type="ECO:0000256" key="2">
    <source>
        <dbReference type="ARBA" id="ARBA00004141"/>
    </source>
</evidence>
<evidence type="ECO:0000256" key="6">
    <source>
        <dbReference type="ARBA" id="ARBA00022692"/>
    </source>
</evidence>
<evidence type="ECO:0000256" key="9">
    <source>
        <dbReference type="ARBA" id="ARBA00023136"/>
    </source>
</evidence>
<keyword evidence="5" id="KW-0645">Protease</keyword>
<protein>
    <recommendedName>
        <fullName evidence="4">rhomboid protease</fullName>
        <ecNumber evidence="4">3.4.21.105</ecNumber>
    </recommendedName>
</protein>
<dbReference type="Pfam" id="PF01694">
    <property type="entry name" value="Rhomboid"/>
    <property type="match status" value="1"/>
</dbReference>
<dbReference type="SUPFAM" id="SSF144091">
    <property type="entry name" value="Rhomboid-like"/>
    <property type="match status" value="1"/>
</dbReference>
<dbReference type="EMBL" id="ML991780">
    <property type="protein sequence ID" value="KAF2237464.1"/>
    <property type="molecule type" value="Genomic_DNA"/>
</dbReference>
<evidence type="ECO:0000256" key="3">
    <source>
        <dbReference type="ARBA" id="ARBA00009045"/>
    </source>
</evidence>
<sequence>MAQSSWQVSPARIRSYLNRIPLATRLLVLSIFFISILGQRLPSLRDWGCLLPAETNLATLNRLSTYPFFHLSLIHLVLNLLALTPLLTNFESENGTIVTLVLFTGPFCLIPGLIYTGLTLLTHLSTNAAVCGSSIWIFLLLSSTAYATYRTNPYFVIPITSPSLHFPTWASPLLAALLIWIFIPGTSLLGHLCGCAVGYGWGSGVLKFLGPPERPLRWIEGKLNLLGRLPHYVSVDQKIYGRYGVLPSMGGSDEDVEAGTSRFRGTGPSGQRLGP</sequence>
<dbReference type="Proteomes" id="UP000800092">
    <property type="component" value="Unassembled WGS sequence"/>
</dbReference>
<evidence type="ECO:0000256" key="5">
    <source>
        <dbReference type="ARBA" id="ARBA00022670"/>
    </source>
</evidence>
<evidence type="ECO:0000256" key="1">
    <source>
        <dbReference type="ARBA" id="ARBA00000156"/>
    </source>
</evidence>